<comment type="similarity">
    <text evidence="3">Belongs to the DegT/DnrJ/EryC1 family.</text>
</comment>
<protein>
    <submittedName>
        <fullName evidence="4">Aminotransferase</fullName>
    </submittedName>
</protein>
<dbReference type="GO" id="GO:0000271">
    <property type="term" value="P:polysaccharide biosynthetic process"/>
    <property type="evidence" value="ECO:0007669"/>
    <property type="project" value="TreeGrafter"/>
</dbReference>
<evidence type="ECO:0000256" key="2">
    <source>
        <dbReference type="PIRSR" id="PIRSR000390-2"/>
    </source>
</evidence>
<comment type="caution">
    <text evidence="4">The sequence shown here is derived from an EMBL/GenBank/DDBJ whole genome shotgun (WGS) entry which is preliminary data.</text>
</comment>
<feature type="modified residue" description="N6-(pyridoxal phosphate)lysine" evidence="2">
    <location>
        <position position="186"/>
    </location>
</feature>
<dbReference type="Gene3D" id="3.40.640.10">
    <property type="entry name" value="Type I PLP-dependent aspartate aminotransferase-like (Major domain)"/>
    <property type="match status" value="1"/>
</dbReference>
<dbReference type="PANTHER" id="PTHR30244:SF34">
    <property type="entry name" value="DTDP-4-AMINO-4,6-DIDEOXYGALACTOSE TRANSAMINASE"/>
    <property type="match status" value="1"/>
</dbReference>
<dbReference type="InterPro" id="IPR000653">
    <property type="entry name" value="DegT/StrS_aminotransferase"/>
</dbReference>
<keyword evidence="2 3" id="KW-0663">Pyridoxal phosphate</keyword>
<dbReference type="GO" id="GO:0030170">
    <property type="term" value="F:pyridoxal phosphate binding"/>
    <property type="evidence" value="ECO:0007669"/>
    <property type="project" value="TreeGrafter"/>
</dbReference>
<evidence type="ECO:0000256" key="3">
    <source>
        <dbReference type="RuleBase" id="RU004508"/>
    </source>
</evidence>
<dbReference type="GO" id="GO:0008483">
    <property type="term" value="F:transaminase activity"/>
    <property type="evidence" value="ECO:0007669"/>
    <property type="project" value="UniProtKB-KW"/>
</dbReference>
<dbReference type="Proteomes" id="UP000178935">
    <property type="component" value="Unassembled WGS sequence"/>
</dbReference>
<dbReference type="InterPro" id="IPR015421">
    <property type="entry name" value="PyrdxlP-dep_Trfase_major"/>
</dbReference>
<evidence type="ECO:0000256" key="1">
    <source>
        <dbReference type="PIRSR" id="PIRSR000390-1"/>
    </source>
</evidence>
<accession>A0A1G2JQ66</accession>
<dbReference type="EMBL" id="MHPU01000008">
    <property type="protein sequence ID" value="OGZ89286.1"/>
    <property type="molecule type" value="Genomic_DNA"/>
</dbReference>
<proteinExistence type="inferred from homology"/>
<dbReference type="InterPro" id="IPR015424">
    <property type="entry name" value="PyrdxlP-dep_Trfase"/>
</dbReference>
<dbReference type="PANTHER" id="PTHR30244">
    <property type="entry name" value="TRANSAMINASE"/>
    <property type="match status" value="1"/>
</dbReference>
<organism evidence="4 5">
    <name type="scientific">Candidatus Staskawiczbacteria bacterium RIFOXYD1_FULL_32_13</name>
    <dbReference type="NCBI Taxonomy" id="1802234"/>
    <lineage>
        <taxon>Bacteria</taxon>
        <taxon>Candidatus Staskawicziibacteriota</taxon>
    </lineage>
</organism>
<dbReference type="SUPFAM" id="SSF53383">
    <property type="entry name" value="PLP-dependent transferases"/>
    <property type="match status" value="1"/>
</dbReference>
<dbReference type="CDD" id="cd00616">
    <property type="entry name" value="AHBA_syn"/>
    <property type="match status" value="1"/>
</dbReference>
<evidence type="ECO:0000313" key="4">
    <source>
        <dbReference type="EMBL" id="OGZ89286.1"/>
    </source>
</evidence>
<gene>
    <name evidence="4" type="ORF">A2561_02540</name>
</gene>
<evidence type="ECO:0000313" key="5">
    <source>
        <dbReference type="Proteomes" id="UP000178935"/>
    </source>
</evidence>
<dbReference type="InterPro" id="IPR015422">
    <property type="entry name" value="PyrdxlP-dep_Trfase_small"/>
</dbReference>
<keyword evidence="4" id="KW-0808">Transferase</keyword>
<dbReference type="PIRSF" id="PIRSF000390">
    <property type="entry name" value="PLP_StrS"/>
    <property type="match status" value="1"/>
</dbReference>
<feature type="active site" description="Proton acceptor" evidence="1">
    <location>
        <position position="186"/>
    </location>
</feature>
<dbReference type="Pfam" id="PF01041">
    <property type="entry name" value="DegT_DnrJ_EryC1"/>
    <property type="match status" value="1"/>
</dbReference>
<dbReference type="AlphaFoldDB" id="A0A1G2JQ66"/>
<dbReference type="Gene3D" id="3.90.1150.10">
    <property type="entry name" value="Aspartate Aminotransferase, domain 1"/>
    <property type="match status" value="1"/>
</dbReference>
<keyword evidence="4" id="KW-0032">Aminotransferase</keyword>
<reference evidence="4 5" key="1">
    <citation type="journal article" date="2016" name="Nat. Commun.">
        <title>Thousands of microbial genomes shed light on interconnected biogeochemical processes in an aquifer system.</title>
        <authorList>
            <person name="Anantharaman K."/>
            <person name="Brown C.T."/>
            <person name="Hug L.A."/>
            <person name="Sharon I."/>
            <person name="Castelle C.J."/>
            <person name="Probst A.J."/>
            <person name="Thomas B.C."/>
            <person name="Singh A."/>
            <person name="Wilkins M.J."/>
            <person name="Karaoz U."/>
            <person name="Brodie E.L."/>
            <person name="Williams K.H."/>
            <person name="Hubbard S.S."/>
            <person name="Banfield J.F."/>
        </authorList>
    </citation>
    <scope>NUCLEOTIDE SEQUENCE [LARGE SCALE GENOMIC DNA]</scope>
</reference>
<name>A0A1G2JQ66_9BACT</name>
<sequence length="366" mass="41647">MAEIKKINQMEPWLDEKEQNAVLEYLKSGGWLTEFKKTREFENMIADYVGAKYCSVVSNGTVSLFVAIVALGIGKGDEVIVPNYTMIASANAVILSGARPILVDIDFNNLCLDLEIVKKSITKKTKAIMLVTVNGRSPNMDEFVSFCKKKKIFLIEDAAQSFGSKYRGRYLGTFGDIGSFSFSMPKIITTGQGGALITNNEKIYKKILEIKDFGRKKAGVDIHKSIGYNFKFTDLQAVIGIEQMKKLQWRLERKKEIFTLYKKNLVTIREIKFLETDLENVSPWFIDILVPQNKRGPLVKFLDENGIGSRIFYPAIHTQVPYKKIKGSFKNSENISRTGLWLPSSSFLRDEEIIYICNRIKDFFSK</sequence>